<comment type="caution">
    <text evidence="2">The sequence shown here is derived from an EMBL/GenBank/DDBJ whole genome shotgun (WGS) entry which is preliminary data.</text>
</comment>
<name>A0A8S0YV93_ARCPL</name>
<keyword evidence="3" id="KW-1185">Reference proteome</keyword>
<evidence type="ECO:0000313" key="2">
    <source>
        <dbReference type="EMBL" id="CAB3222867.1"/>
    </source>
</evidence>
<sequence length="211" mass="22521">MVLRPTDSYRLNLTRPLLCIGDPVAFTAFPAPTGAPSSRSLSRGAHEKIFEAVSATAIYEVFPPRSGPRHVIQCTRREPFSQEPGEGCGRGRAPRPPAYPGRRSTCLCAARALAQPGPFRLAARRGRRHAGGFRALLPAPWGRSRVARAPRRRRGELGRALRPGAPPPLALGPAWPERDPGPTSTRSVPLRRGGARGGGGGVTRARAGPLV</sequence>
<feature type="region of interest" description="Disordered" evidence="1">
    <location>
        <begin position="147"/>
        <end position="211"/>
    </location>
</feature>
<reference evidence="2 3" key="1">
    <citation type="submission" date="2020-04" db="EMBL/GenBank/DDBJ databases">
        <authorList>
            <person name="Wallbank WR R."/>
            <person name="Pardo Diaz C."/>
            <person name="Kozak K."/>
            <person name="Martin S."/>
            <person name="Jiggins C."/>
            <person name="Moest M."/>
            <person name="Warren A I."/>
            <person name="Byers J.R.P. K."/>
            <person name="Montejo-Kovacevich G."/>
            <person name="Yen C E."/>
        </authorList>
    </citation>
    <scope>NUCLEOTIDE SEQUENCE [LARGE SCALE GENOMIC DNA]</scope>
</reference>
<evidence type="ECO:0000256" key="1">
    <source>
        <dbReference type="SAM" id="MobiDB-lite"/>
    </source>
</evidence>
<organism evidence="2 3">
    <name type="scientific">Arctia plantaginis</name>
    <name type="common">Wood tiger moth</name>
    <name type="synonym">Phalaena plantaginis</name>
    <dbReference type="NCBI Taxonomy" id="874455"/>
    <lineage>
        <taxon>Eukaryota</taxon>
        <taxon>Metazoa</taxon>
        <taxon>Ecdysozoa</taxon>
        <taxon>Arthropoda</taxon>
        <taxon>Hexapoda</taxon>
        <taxon>Insecta</taxon>
        <taxon>Pterygota</taxon>
        <taxon>Neoptera</taxon>
        <taxon>Endopterygota</taxon>
        <taxon>Lepidoptera</taxon>
        <taxon>Glossata</taxon>
        <taxon>Ditrysia</taxon>
        <taxon>Noctuoidea</taxon>
        <taxon>Erebidae</taxon>
        <taxon>Arctiinae</taxon>
        <taxon>Arctia</taxon>
    </lineage>
</organism>
<protein>
    <submittedName>
        <fullName evidence="2">Uncharacterized protein</fullName>
    </submittedName>
</protein>
<proteinExistence type="predicted"/>
<dbReference type="AlphaFoldDB" id="A0A8S0YV93"/>
<feature type="region of interest" description="Disordered" evidence="1">
    <location>
        <begin position="80"/>
        <end position="100"/>
    </location>
</feature>
<dbReference type="Proteomes" id="UP000494106">
    <property type="component" value="Unassembled WGS sequence"/>
</dbReference>
<evidence type="ECO:0000313" key="3">
    <source>
        <dbReference type="Proteomes" id="UP000494106"/>
    </source>
</evidence>
<accession>A0A8S0YV93</accession>
<gene>
    <name evidence="2" type="ORF">APLA_LOCUS1316</name>
</gene>
<dbReference type="EMBL" id="CADEBC010000114">
    <property type="protein sequence ID" value="CAB3222867.1"/>
    <property type="molecule type" value="Genomic_DNA"/>
</dbReference>